<accession>A0AAN9MZI7</accession>
<name>A0AAN9MZI7_CANGL</name>
<gene>
    <name evidence="1" type="ORF">VNO77_02452</name>
</gene>
<organism evidence="1 2">
    <name type="scientific">Canavalia gladiata</name>
    <name type="common">Sword bean</name>
    <name type="synonym">Dolichos gladiatus</name>
    <dbReference type="NCBI Taxonomy" id="3824"/>
    <lineage>
        <taxon>Eukaryota</taxon>
        <taxon>Viridiplantae</taxon>
        <taxon>Streptophyta</taxon>
        <taxon>Embryophyta</taxon>
        <taxon>Tracheophyta</taxon>
        <taxon>Spermatophyta</taxon>
        <taxon>Magnoliopsida</taxon>
        <taxon>eudicotyledons</taxon>
        <taxon>Gunneridae</taxon>
        <taxon>Pentapetalae</taxon>
        <taxon>rosids</taxon>
        <taxon>fabids</taxon>
        <taxon>Fabales</taxon>
        <taxon>Fabaceae</taxon>
        <taxon>Papilionoideae</taxon>
        <taxon>50 kb inversion clade</taxon>
        <taxon>NPAAA clade</taxon>
        <taxon>indigoferoid/millettioid clade</taxon>
        <taxon>Phaseoleae</taxon>
        <taxon>Canavalia</taxon>
    </lineage>
</organism>
<proteinExistence type="predicted"/>
<evidence type="ECO:0000313" key="2">
    <source>
        <dbReference type="Proteomes" id="UP001367508"/>
    </source>
</evidence>
<dbReference type="Proteomes" id="UP001367508">
    <property type="component" value="Unassembled WGS sequence"/>
</dbReference>
<sequence length="305" mass="35273">MGDEGGYGLEWINVGFCVRYYDKDEGISFGKERMFFVVHGCDERCRNRFRWPKCDMVQLRNTLVQHTTEAADLPFAALKRIVAYGIRSLVLGDTRQRAYHWAAPSIDAPELQIAFRAEQYFRSYAISYIRLRLYSPYMNLGLSTTELTVSDGTEELDPKDISKLRELALRINEFPEKDNMAKQYLTNPYYWSFGGSSKFIHCKDLRGGSKFSVRQGNLCLIQRAATITRSFLFIRITKDLGGDEVLEIPRQSQFPLTPHRSDHIHLALQLLSVQESHIACIHQHEVARAWKTETVAGYYYLPRRP</sequence>
<dbReference type="EMBL" id="JAYMYQ010000001">
    <property type="protein sequence ID" value="KAK7360458.1"/>
    <property type="molecule type" value="Genomic_DNA"/>
</dbReference>
<protein>
    <submittedName>
        <fullName evidence="1">Uncharacterized protein</fullName>
    </submittedName>
</protein>
<keyword evidence="2" id="KW-1185">Reference proteome</keyword>
<reference evidence="1 2" key="1">
    <citation type="submission" date="2024-01" db="EMBL/GenBank/DDBJ databases">
        <title>The genomes of 5 underutilized Papilionoideae crops provide insights into root nodulation and disease resistanc.</title>
        <authorList>
            <person name="Jiang F."/>
        </authorList>
    </citation>
    <scope>NUCLEOTIDE SEQUENCE [LARGE SCALE GENOMIC DNA]</scope>
    <source>
        <strain evidence="1">LVBAO_FW01</strain>
        <tissue evidence="1">Leaves</tissue>
    </source>
</reference>
<evidence type="ECO:0000313" key="1">
    <source>
        <dbReference type="EMBL" id="KAK7360458.1"/>
    </source>
</evidence>
<dbReference type="AlphaFoldDB" id="A0AAN9MZI7"/>
<comment type="caution">
    <text evidence="1">The sequence shown here is derived from an EMBL/GenBank/DDBJ whole genome shotgun (WGS) entry which is preliminary data.</text>
</comment>